<dbReference type="GO" id="GO:0016020">
    <property type="term" value="C:membrane"/>
    <property type="evidence" value="ECO:0007669"/>
    <property type="project" value="UniProtKB-SubCell"/>
</dbReference>
<keyword evidence="3" id="KW-1133">Transmembrane helix</keyword>
<evidence type="ECO:0000256" key="1">
    <source>
        <dbReference type="ARBA" id="ARBA00004167"/>
    </source>
</evidence>
<comment type="caution">
    <text evidence="5">The sequence shown here is derived from an EMBL/GenBank/DDBJ whole genome shotgun (WGS) entry which is preliminary data.</text>
</comment>
<evidence type="ECO:0000313" key="5">
    <source>
        <dbReference type="EMBL" id="TKD50887.1"/>
    </source>
</evidence>
<reference evidence="5 6" key="1">
    <citation type="submission" date="2019-04" db="EMBL/GenBank/DDBJ databases">
        <authorList>
            <person name="Yang Y."/>
            <person name="Wei D."/>
        </authorList>
    </citation>
    <scope>NUCLEOTIDE SEQUENCE [LARGE SCALE GENOMIC DNA]</scope>
    <source>
        <strain evidence="5 6">L-1-4w-11</strain>
    </source>
</reference>
<evidence type="ECO:0000256" key="3">
    <source>
        <dbReference type="ARBA" id="ARBA00022989"/>
    </source>
</evidence>
<evidence type="ECO:0000256" key="4">
    <source>
        <dbReference type="ARBA" id="ARBA00023136"/>
    </source>
</evidence>
<comment type="subcellular location">
    <subcellularLocation>
        <location evidence="1">Membrane</location>
        <topology evidence="1">Single-pass membrane protein</topology>
    </subcellularLocation>
</comment>
<keyword evidence="6" id="KW-1185">Reference proteome</keyword>
<keyword evidence="2" id="KW-0812">Transmembrane</keyword>
<keyword evidence="4" id="KW-0472">Membrane</keyword>
<proteinExistence type="predicted"/>
<dbReference type="InterPro" id="IPR006260">
    <property type="entry name" value="TonB/TolA_C"/>
</dbReference>
<protein>
    <submittedName>
        <fullName evidence="5">TonB family protein</fullName>
    </submittedName>
</protein>
<dbReference type="Proteomes" id="UP000309138">
    <property type="component" value="Unassembled WGS sequence"/>
</dbReference>
<dbReference type="SUPFAM" id="SSF74653">
    <property type="entry name" value="TolA/TonB C-terminal domain"/>
    <property type="match status" value="1"/>
</dbReference>
<gene>
    <name evidence="5" type="ORF">FBR43_09005</name>
</gene>
<name>A0A4U1L1Z5_9SPHN</name>
<dbReference type="NCBIfam" id="TIGR01352">
    <property type="entry name" value="tonB_Cterm"/>
    <property type="match status" value="1"/>
</dbReference>
<accession>A0A4U1L1Z5</accession>
<evidence type="ECO:0000313" key="6">
    <source>
        <dbReference type="Proteomes" id="UP000309138"/>
    </source>
</evidence>
<dbReference type="Pfam" id="PF13103">
    <property type="entry name" value="TonB_2"/>
    <property type="match status" value="1"/>
</dbReference>
<dbReference type="AlphaFoldDB" id="A0A4U1L1Z5"/>
<organism evidence="5 6">
    <name type="scientific">Sphingomonas baiyangensis</name>
    <dbReference type="NCBI Taxonomy" id="2572576"/>
    <lineage>
        <taxon>Bacteria</taxon>
        <taxon>Pseudomonadati</taxon>
        <taxon>Pseudomonadota</taxon>
        <taxon>Alphaproteobacteria</taxon>
        <taxon>Sphingomonadales</taxon>
        <taxon>Sphingomonadaceae</taxon>
        <taxon>Sphingomonas</taxon>
    </lineage>
</organism>
<evidence type="ECO:0000256" key="2">
    <source>
        <dbReference type="ARBA" id="ARBA00022692"/>
    </source>
</evidence>
<dbReference type="Gene3D" id="3.30.1150.10">
    <property type="match status" value="1"/>
</dbReference>
<sequence>MADYRRFSIWHAPCKALVSRHRAARKKPRFRENPMSNESANAIRRTTLAAIGAVAASITMLGAAAGPVNAAGPVGTANWSRNASRVLGAELRTLDAVPYAVRRNAAAIVTARFDTNGRVADVMLVRGTGDARLDAEAMRAAQAARLPRLPIALRGRSVAVPLEIFFADPDLNPGRATVRAQTRAVMAARHHDVPAGPPQG</sequence>
<dbReference type="EMBL" id="SWKR01000002">
    <property type="protein sequence ID" value="TKD50887.1"/>
    <property type="molecule type" value="Genomic_DNA"/>
</dbReference>